<accession>A0A7K1SQ80</accession>
<reference evidence="2 3" key="1">
    <citation type="submission" date="2019-12" db="EMBL/GenBank/DDBJ databases">
        <title>Spirosoma sp. HMF4905 genome sequencing and assembly.</title>
        <authorList>
            <person name="Kang H."/>
            <person name="Cha I."/>
            <person name="Kim H."/>
            <person name="Joh K."/>
        </authorList>
    </citation>
    <scope>NUCLEOTIDE SEQUENCE [LARGE SCALE GENOMIC DNA]</scope>
    <source>
        <strain evidence="2 3">HMF4905</strain>
    </source>
</reference>
<dbReference type="EMBL" id="WPIN01000027">
    <property type="protein sequence ID" value="MVM35853.1"/>
    <property type="molecule type" value="Genomic_DNA"/>
</dbReference>
<feature type="transmembrane region" description="Helical" evidence="1">
    <location>
        <begin position="175"/>
        <end position="193"/>
    </location>
</feature>
<keyword evidence="1" id="KW-0472">Membrane</keyword>
<dbReference type="Proteomes" id="UP000436006">
    <property type="component" value="Unassembled WGS sequence"/>
</dbReference>
<organism evidence="2 3">
    <name type="scientific">Spirosoma arboris</name>
    <dbReference type="NCBI Taxonomy" id="2682092"/>
    <lineage>
        <taxon>Bacteria</taxon>
        <taxon>Pseudomonadati</taxon>
        <taxon>Bacteroidota</taxon>
        <taxon>Cytophagia</taxon>
        <taxon>Cytophagales</taxon>
        <taxon>Cytophagaceae</taxon>
        <taxon>Spirosoma</taxon>
    </lineage>
</organism>
<evidence type="ECO:0000313" key="2">
    <source>
        <dbReference type="EMBL" id="MVM35853.1"/>
    </source>
</evidence>
<evidence type="ECO:0000313" key="3">
    <source>
        <dbReference type="Proteomes" id="UP000436006"/>
    </source>
</evidence>
<name>A0A7K1SQ80_9BACT</name>
<keyword evidence="3" id="KW-1185">Reference proteome</keyword>
<evidence type="ECO:0000256" key="1">
    <source>
        <dbReference type="SAM" id="Phobius"/>
    </source>
</evidence>
<feature type="transmembrane region" description="Helical" evidence="1">
    <location>
        <begin position="125"/>
        <end position="150"/>
    </location>
</feature>
<feature type="transmembrane region" description="Helical" evidence="1">
    <location>
        <begin position="199"/>
        <end position="215"/>
    </location>
</feature>
<dbReference type="RefSeq" id="WP_157590653.1">
    <property type="nucleotide sequence ID" value="NZ_WPIN01000027.1"/>
</dbReference>
<comment type="caution">
    <text evidence="2">The sequence shown here is derived from an EMBL/GenBank/DDBJ whole genome shotgun (WGS) entry which is preliminary data.</text>
</comment>
<sequence length="226" mass="26288">MLTPAQLTAIDNHLRSHLNKLKWLHQDEFIAEITDHYIDAISERMSQGDSFDAALISIYNSFGQSPGLKQLELTYWKFSAREFRKKIVIYMLNFLSFPLVFITVPSIVLFLMVRIKFAGLFLSPFIVTRFTLFEILLYSQSLLGILAWLFKKRPTYFGPFQPWAQKIAVPLGKTYNWLLFIFCMELFSSPILLGKAAPYSTTLLYIISLLGYFSYRRAIKAYRFTA</sequence>
<feature type="transmembrane region" description="Helical" evidence="1">
    <location>
        <begin position="87"/>
        <end position="113"/>
    </location>
</feature>
<proteinExistence type="predicted"/>
<keyword evidence="1" id="KW-1133">Transmembrane helix</keyword>
<protein>
    <submittedName>
        <fullName evidence="2">Uncharacterized protein</fullName>
    </submittedName>
</protein>
<dbReference type="AlphaFoldDB" id="A0A7K1SQ80"/>
<keyword evidence="1" id="KW-0812">Transmembrane</keyword>
<gene>
    <name evidence="2" type="ORF">GO755_37905</name>
</gene>